<comment type="similarity">
    <text evidence="8">Belongs to the MntP (TC 9.B.29) family.</text>
</comment>
<dbReference type="Proteomes" id="UP000283426">
    <property type="component" value="Unassembled WGS sequence"/>
</dbReference>
<dbReference type="GeneID" id="61273373"/>
<keyword evidence="1 8" id="KW-0813">Transport</keyword>
<feature type="transmembrane region" description="Helical" evidence="8">
    <location>
        <begin position="130"/>
        <end position="152"/>
    </location>
</feature>
<comment type="caution">
    <text evidence="11">The sequence shown here is derived from an EMBL/GenBank/DDBJ whole genome shotgun (WGS) entry which is preliminary data.</text>
</comment>
<feature type="transmembrane region" description="Helical" evidence="8">
    <location>
        <begin position="64"/>
        <end position="82"/>
    </location>
</feature>
<feature type="transmembrane region" description="Helical" evidence="8">
    <location>
        <begin position="39"/>
        <end position="58"/>
    </location>
</feature>
<evidence type="ECO:0000313" key="11">
    <source>
        <dbReference type="EMBL" id="RGV30157.1"/>
    </source>
</evidence>
<evidence type="ECO:0000313" key="9">
    <source>
        <dbReference type="EMBL" id="MCG4962096.1"/>
    </source>
</evidence>
<dbReference type="AlphaFoldDB" id="A0A1Y3YPD7"/>
<keyword evidence="5 8" id="KW-0406">Ion transport</keyword>
<feature type="transmembrane region" description="Helical" evidence="8">
    <location>
        <begin position="6"/>
        <end position="27"/>
    </location>
</feature>
<evidence type="ECO:0000313" key="10">
    <source>
        <dbReference type="EMBL" id="MDB9224590.1"/>
    </source>
</evidence>
<organism evidence="11 12">
    <name type="scientific">Odoribacter splanchnicus</name>
    <dbReference type="NCBI Taxonomy" id="28118"/>
    <lineage>
        <taxon>Bacteria</taxon>
        <taxon>Pseudomonadati</taxon>
        <taxon>Bacteroidota</taxon>
        <taxon>Bacteroidia</taxon>
        <taxon>Bacteroidales</taxon>
        <taxon>Odoribacteraceae</taxon>
        <taxon>Odoribacter</taxon>
    </lineage>
</organism>
<evidence type="ECO:0000256" key="4">
    <source>
        <dbReference type="ARBA" id="ARBA00022989"/>
    </source>
</evidence>
<keyword evidence="4 8" id="KW-1133">Transmembrane helix</keyword>
<dbReference type="Pfam" id="PF02659">
    <property type="entry name" value="Mntp"/>
    <property type="match status" value="1"/>
</dbReference>
<comment type="function">
    <text evidence="8">Probably functions as a manganese efflux pump.</text>
</comment>
<keyword evidence="7 8" id="KW-0464">Manganese</keyword>
<keyword evidence="3 8" id="KW-0812">Transmembrane</keyword>
<evidence type="ECO:0000256" key="1">
    <source>
        <dbReference type="ARBA" id="ARBA00022448"/>
    </source>
</evidence>
<keyword evidence="2 8" id="KW-1003">Cell membrane</keyword>
<dbReference type="RefSeq" id="WP_013610473.1">
    <property type="nucleotide sequence ID" value="NZ_CABJFF010000005.1"/>
</dbReference>
<evidence type="ECO:0000256" key="2">
    <source>
        <dbReference type="ARBA" id="ARBA00022475"/>
    </source>
</evidence>
<gene>
    <name evidence="8" type="primary">mntP</name>
    <name evidence="11" type="ORF">DWW24_01760</name>
    <name evidence="9" type="ORF">L0P03_19960</name>
    <name evidence="10" type="ORF">PN645_16535</name>
</gene>
<evidence type="ECO:0000256" key="7">
    <source>
        <dbReference type="ARBA" id="ARBA00023211"/>
    </source>
</evidence>
<dbReference type="GO" id="GO:0005384">
    <property type="term" value="F:manganese ion transmembrane transporter activity"/>
    <property type="evidence" value="ECO:0007669"/>
    <property type="project" value="UniProtKB-UniRule"/>
</dbReference>
<dbReference type="EMBL" id="JAKNDN010000057">
    <property type="protein sequence ID" value="MCG4962096.1"/>
    <property type="molecule type" value="Genomic_DNA"/>
</dbReference>
<reference evidence="10" key="3">
    <citation type="submission" date="2023-01" db="EMBL/GenBank/DDBJ databases">
        <title>Human gut microbiome strain richness.</title>
        <authorList>
            <person name="Chen-Liaw A."/>
        </authorList>
    </citation>
    <scope>NUCLEOTIDE SEQUENCE</scope>
    <source>
        <strain evidence="10">RTP21484st1_B7_RTP21484_190118</strain>
    </source>
</reference>
<reference evidence="11 12" key="1">
    <citation type="submission" date="2018-08" db="EMBL/GenBank/DDBJ databases">
        <title>A genome reference for cultivated species of the human gut microbiota.</title>
        <authorList>
            <person name="Zou Y."/>
            <person name="Xue W."/>
            <person name="Luo G."/>
        </authorList>
    </citation>
    <scope>NUCLEOTIDE SEQUENCE [LARGE SCALE GENOMIC DNA]</scope>
    <source>
        <strain evidence="11 12">AF14-6AC</strain>
    </source>
</reference>
<comment type="subcellular location">
    <subcellularLocation>
        <location evidence="8">Cell membrane</location>
        <topology evidence="8">Multi-pass membrane protein</topology>
    </subcellularLocation>
</comment>
<keyword evidence="6 8" id="KW-0472">Membrane</keyword>
<protein>
    <recommendedName>
        <fullName evidence="8">Putative manganese efflux pump MntP</fullName>
    </recommendedName>
</protein>
<accession>A0A1Y3YPD7</accession>
<dbReference type="Proteomes" id="UP001212263">
    <property type="component" value="Unassembled WGS sequence"/>
</dbReference>
<dbReference type="Proteomes" id="UP001199750">
    <property type="component" value="Unassembled WGS sequence"/>
</dbReference>
<dbReference type="EMBL" id="QRYW01000003">
    <property type="protein sequence ID" value="RGV30157.1"/>
    <property type="molecule type" value="Genomic_DNA"/>
</dbReference>
<dbReference type="PANTHER" id="PTHR35529">
    <property type="entry name" value="MANGANESE EFFLUX PUMP MNTP-RELATED"/>
    <property type="match status" value="1"/>
</dbReference>
<evidence type="ECO:0000256" key="8">
    <source>
        <dbReference type="HAMAP-Rule" id="MF_01521"/>
    </source>
</evidence>
<dbReference type="HAMAP" id="MF_01521">
    <property type="entry name" value="MntP_pump"/>
    <property type="match status" value="1"/>
</dbReference>
<proteinExistence type="inferred from homology"/>
<evidence type="ECO:0000256" key="3">
    <source>
        <dbReference type="ARBA" id="ARBA00022692"/>
    </source>
</evidence>
<dbReference type="InterPro" id="IPR022929">
    <property type="entry name" value="Put_MntP"/>
</dbReference>
<evidence type="ECO:0000256" key="6">
    <source>
        <dbReference type="ARBA" id="ARBA00023136"/>
    </source>
</evidence>
<dbReference type="InterPro" id="IPR003810">
    <property type="entry name" value="Mntp/YtaF"/>
</dbReference>
<feature type="transmembrane region" description="Helical" evidence="8">
    <location>
        <begin position="103"/>
        <end position="124"/>
    </location>
</feature>
<name>A0A1Y3YPD7_9BACT</name>
<dbReference type="EMBL" id="JAQMRD010000028">
    <property type="protein sequence ID" value="MDB9224590.1"/>
    <property type="molecule type" value="Genomic_DNA"/>
</dbReference>
<reference evidence="9" key="2">
    <citation type="submission" date="2022-01" db="EMBL/GenBank/DDBJ databases">
        <title>Collection of gut derived symbiotic bacterial strains cultured from healthy donors.</title>
        <authorList>
            <person name="Lin H."/>
            <person name="Kohout C."/>
            <person name="Waligurski E."/>
            <person name="Pamer E.G."/>
        </authorList>
    </citation>
    <scope>NUCLEOTIDE SEQUENCE</scope>
    <source>
        <strain evidence="9">DFI.1.149</strain>
    </source>
</reference>
<feature type="transmembrane region" description="Helical" evidence="8">
    <location>
        <begin position="164"/>
        <end position="184"/>
    </location>
</feature>
<dbReference type="OMA" id="WHFGLFQ"/>
<evidence type="ECO:0000313" key="12">
    <source>
        <dbReference type="Proteomes" id="UP000283426"/>
    </source>
</evidence>
<evidence type="ECO:0000256" key="5">
    <source>
        <dbReference type="ARBA" id="ARBA00023065"/>
    </source>
</evidence>
<dbReference type="PANTHER" id="PTHR35529:SF1">
    <property type="entry name" value="MANGANESE EFFLUX PUMP MNTP-RELATED"/>
    <property type="match status" value="1"/>
</dbReference>
<sequence>MSFITILLIAIGLSMDSLAVSISGGICMKPFCIKKSLKMALTMGIFQGGMTWLGWAMGIHFSNYITDFDHWIAFVLLSYLGGKMVYESFKEEDSHLITFSSRMLFTLGVATSIDALAVGVSMAFLKTGIWFPASVIAFTTFFLSFSGVICGFRFGKIKGLKVELLGGLILIVIGVKILIEHTLLD</sequence>
<dbReference type="GO" id="GO:0005886">
    <property type="term" value="C:plasma membrane"/>
    <property type="evidence" value="ECO:0007669"/>
    <property type="project" value="UniProtKB-SubCell"/>
</dbReference>